<dbReference type="OrthoDB" id="1274115at2759"/>
<evidence type="ECO:0000313" key="1">
    <source>
        <dbReference type="EMBL" id="AEO59452.1"/>
    </source>
</evidence>
<dbReference type="Proteomes" id="UP000007322">
    <property type="component" value="Chromosome 4"/>
</dbReference>
<dbReference type="STRING" id="573729.G2QGU5"/>
<dbReference type="EMBL" id="CP003005">
    <property type="protein sequence ID" value="AEO59452.1"/>
    <property type="molecule type" value="Genomic_DNA"/>
</dbReference>
<proteinExistence type="predicted"/>
<dbReference type="InParanoid" id="G2QGU5"/>
<dbReference type="GeneID" id="11506303"/>
<dbReference type="AlphaFoldDB" id="G2QGU5"/>
<reference evidence="1 2" key="1">
    <citation type="journal article" date="2011" name="Nat. Biotechnol.">
        <title>Comparative genomic analysis of the thermophilic biomass-degrading fungi Myceliophthora thermophila and Thielavia terrestris.</title>
        <authorList>
            <person name="Berka R.M."/>
            <person name="Grigoriev I.V."/>
            <person name="Otillar R."/>
            <person name="Salamov A."/>
            <person name="Grimwood J."/>
            <person name="Reid I."/>
            <person name="Ishmael N."/>
            <person name="John T."/>
            <person name="Darmond C."/>
            <person name="Moisan M.-C."/>
            <person name="Henrissat B."/>
            <person name="Coutinho P.M."/>
            <person name="Lombard V."/>
            <person name="Natvig D.O."/>
            <person name="Lindquist E."/>
            <person name="Schmutz J."/>
            <person name="Lucas S."/>
            <person name="Harris P."/>
            <person name="Powlowski J."/>
            <person name="Bellemare A."/>
            <person name="Taylor D."/>
            <person name="Butler G."/>
            <person name="de Vries R.P."/>
            <person name="Allijn I.E."/>
            <person name="van den Brink J."/>
            <person name="Ushinsky S."/>
            <person name="Storms R."/>
            <person name="Powell A.J."/>
            <person name="Paulsen I.T."/>
            <person name="Elbourne L.D.H."/>
            <person name="Baker S.E."/>
            <person name="Magnuson J."/>
            <person name="LaBoissiere S."/>
            <person name="Clutterbuck A.J."/>
            <person name="Martinez D."/>
            <person name="Wogulis M."/>
            <person name="de Leon A.L."/>
            <person name="Rey M.W."/>
            <person name="Tsang A."/>
        </authorList>
    </citation>
    <scope>NUCLEOTIDE SEQUENCE [LARGE SCALE GENOMIC DNA]</scope>
    <source>
        <strain evidence="2">ATCC 42464 / BCRC 31852 / DSM 1799</strain>
    </source>
</reference>
<sequence length="92" mass="9992">TARLPEYDEINRVADDNFRKFNGKQLGDPVTGAEIIYEVVTSTGVAEGKEFPSFLPLRSDAVAEISKTAQKTLDDAQKCRPISASSDFPEGA</sequence>
<dbReference type="OMA" id="HDFMANE"/>
<dbReference type="VEuPathDB" id="FungiDB:MYCTH_2064312"/>
<accession>G2QGU5</accession>
<name>G2QGU5_THET4</name>
<gene>
    <name evidence="1" type="ORF">MYCTH_2064312</name>
</gene>
<dbReference type="HOGENOM" id="CLU_2419186_0_0_1"/>
<dbReference type="RefSeq" id="XP_003664697.1">
    <property type="nucleotide sequence ID" value="XM_003664649.1"/>
</dbReference>
<keyword evidence="2" id="KW-1185">Reference proteome</keyword>
<dbReference type="KEGG" id="mtm:MYCTH_2064312"/>
<feature type="non-terminal residue" evidence="1">
    <location>
        <position position="1"/>
    </location>
</feature>
<evidence type="ECO:0000313" key="2">
    <source>
        <dbReference type="Proteomes" id="UP000007322"/>
    </source>
</evidence>
<protein>
    <submittedName>
        <fullName evidence="1">Uncharacterized protein</fullName>
    </submittedName>
</protein>
<organism evidence="1 2">
    <name type="scientific">Thermothelomyces thermophilus (strain ATCC 42464 / BCRC 31852 / DSM 1799)</name>
    <name type="common">Sporotrichum thermophile</name>
    <dbReference type="NCBI Taxonomy" id="573729"/>
    <lineage>
        <taxon>Eukaryota</taxon>
        <taxon>Fungi</taxon>
        <taxon>Dikarya</taxon>
        <taxon>Ascomycota</taxon>
        <taxon>Pezizomycotina</taxon>
        <taxon>Sordariomycetes</taxon>
        <taxon>Sordariomycetidae</taxon>
        <taxon>Sordariales</taxon>
        <taxon>Chaetomiaceae</taxon>
        <taxon>Thermothelomyces</taxon>
    </lineage>
</organism>